<evidence type="ECO:0000313" key="4">
    <source>
        <dbReference type="Proteomes" id="UP000013041"/>
    </source>
</evidence>
<dbReference type="CDD" id="cd11614">
    <property type="entry name" value="SAF_CpaB_FlgA_like"/>
    <property type="match status" value="1"/>
</dbReference>
<accession>N9ZPZ4</accession>
<feature type="region of interest" description="Disordered" evidence="1">
    <location>
        <begin position="243"/>
        <end position="293"/>
    </location>
</feature>
<comment type="caution">
    <text evidence="3">The sequence shown here is derived from an EMBL/GenBank/DDBJ whole genome shotgun (WGS) entry which is preliminary data.</text>
</comment>
<dbReference type="RefSeq" id="WP_002571543.1">
    <property type="nucleotide sequence ID" value="NZ_KB851149.1"/>
</dbReference>
<organism evidence="3 4">
    <name type="scientific">Enterocloster bolteae 90B8</name>
    <dbReference type="NCBI Taxonomy" id="997897"/>
    <lineage>
        <taxon>Bacteria</taxon>
        <taxon>Bacillati</taxon>
        <taxon>Bacillota</taxon>
        <taxon>Clostridia</taxon>
        <taxon>Lachnospirales</taxon>
        <taxon>Lachnospiraceae</taxon>
        <taxon>Enterocloster</taxon>
    </lineage>
</organism>
<name>N9ZPZ4_9FIRM</name>
<evidence type="ECO:0000259" key="2">
    <source>
        <dbReference type="SMART" id="SM00858"/>
    </source>
</evidence>
<dbReference type="Gene3D" id="3.90.1210.10">
    <property type="entry name" value="Antifreeze-like/N-acetylneuraminic acid synthase C-terminal domain"/>
    <property type="match status" value="1"/>
</dbReference>
<dbReference type="Proteomes" id="UP000013041">
    <property type="component" value="Unassembled WGS sequence"/>
</dbReference>
<protein>
    <submittedName>
        <fullName evidence="3">Flp pilus assembly protein CpaB</fullName>
    </submittedName>
</protein>
<dbReference type="InterPro" id="IPR017592">
    <property type="entry name" value="Pilus_assmbl_Flp-typ_CpaB"/>
</dbReference>
<dbReference type="HOGENOM" id="CLU_087270_0_0_9"/>
<evidence type="ECO:0000313" key="3">
    <source>
        <dbReference type="EMBL" id="ENZ41896.1"/>
    </source>
</evidence>
<dbReference type="PATRIC" id="fig|997897.5.peg.1353"/>
<proteinExistence type="predicted"/>
<sequence>MKLLKNRTVLGILCIVFSLLICFLVTPLFNKTVSQKTEIVRVQKDIRAGDEITKDKVQIVEVGGYNLPMDTIKDLESVVGAYATAELLPGDYILHSKISAQPPGEDNYLYQLDGSKQAISVTVKSFAAGLSGKVQSGDIVSIIAPDYRKMGETVIPQELQYVQVLAVTASTGVDANTGTEDKEKEKPLPATLTLLATPIQCKVLAELETEGNLHAALVYRGKAETARQFIEVQDQLLELLYPTEEGTEEEDAIEGKDAIEEEDTIGKDAVTKEQERENTDEKETTETKEEGNA</sequence>
<dbReference type="InterPro" id="IPR013974">
    <property type="entry name" value="SAF"/>
</dbReference>
<evidence type="ECO:0000256" key="1">
    <source>
        <dbReference type="SAM" id="MobiDB-lite"/>
    </source>
</evidence>
<dbReference type="Pfam" id="PF08666">
    <property type="entry name" value="SAF"/>
    <property type="match status" value="1"/>
</dbReference>
<dbReference type="InterPro" id="IPR031571">
    <property type="entry name" value="RcpC_dom"/>
</dbReference>
<dbReference type="NCBIfam" id="TIGR03177">
    <property type="entry name" value="pilus_cpaB"/>
    <property type="match status" value="1"/>
</dbReference>
<feature type="domain" description="SAF" evidence="2">
    <location>
        <begin position="37"/>
        <end position="99"/>
    </location>
</feature>
<feature type="compositionally biased region" description="Basic and acidic residues" evidence="1">
    <location>
        <begin position="253"/>
        <end position="293"/>
    </location>
</feature>
<gene>
    <name evidence="3" type="ORF">HMPREF1097_01272</name>
</gene>
<dbReference type="Pfam" id="PF16976">
    <property type="entry name" value="RcpC"/>
    <property type="match status" value="1"/>
</dbReference>
<dbReference type="SMART" id="SM00858">
    <property type="entry name" value="SAF"/>
    <property type="match status" value="1"/>
</dbReference>
<dbReference type="AlphaFoldDB" id="N9ZPZ4"/>
<reference evidence="3 4" key="1">
    <citation type="submission" date="2013-01" db="EMBL/GenBank/DDBJ databases">
        <title>The Genome Sequence of Clostridium bolteae 90B8.</title>
        <authorList>
            <consortium name="The Broad Institute Genome Sequencing Platform"/>
            <person name="Earl A."/>
            <person name="Ward D."/>
            <person name="Feldgarden M."/>
            <person name="Gevers D."/>
            <person name="Courvalin P."/>
            <person name="Lambert T."/>
            <person name="Walker B."/>
            <person name="Young S.K."/>
            <person name="Zeng Q."/>
            <person name="Gargeya S."/>
            <person name="Fitzgerald M."/>
            <person name="Haas B."/>
            <person name="Abouelleil A."/>
            <person name="Alvarado L."/>
            <person name="Arachchi H.M."/>
            <person name="Berlin A.M."/>
            <person name="Chapman S.B."/>
            <person name="Dewar J."/>
            <person name="Goldberg J."/>
            <person name="Griggs A."/>
            <person name="Gujja S."/>
            <person name="Hansen M."/>
            <person name="Howarth C."/>
            <person name="Imamovic A."/>
            <person name="Larimer J."/>
            <person name="McCowan C."/>
            <person name="Murphy C."/>
            <person name="Neiman D."/>
            <person name="Pearson M."/>
            <person name="Priest M."/>
            <person name="Roberts A."/>
            <person name="Saif S."/>
            <person name="Shea T."/>
            <person name="Sisk P."/>
            <person name="Sykes S."/>
            <person name="Wortman J."/>
            <person name="Nusbaum C."/>
            <person name="Birren B."/>
        </authorList>
    </citation>
    <scope>NUCLEOTIDE SEQUENCE [LARGE SCALE GENOMIC DNA]</scope>
    <source>
        <strain evidence="3 4">90B8</strain>
    </source>
</reference>
<dbReference type="EMBL" id="AGYG01000009">
    <property type="protein sequence ID" value="ENZ41896.1"/>
    <property type="molecule type" value="Genomic_DNA"/>
</dbReference>